<keyword evidence="3" id="KW-1185">Reference proteome</keyword>
<evidence type="ECO:0000313" key="3">
    <source>
        <dbReference type="Proteomes" id="UP000280271"/>
    </source>
</evidence>
<sequence>MKKLLAVFAPMALALTACATVDGTTSTGSTAANTGNSLAMMAVKVGVEAKCVNEINNNTYWKTGSKLLTESQKQELQTEVCSCVGEKATTSVTATDLVVAAMDKTSQATLVNKLVTTTLNACVVDVLKK</sequence>
<organism evidence="2 3">
    <name type="scientific">Acinetobacter chengduensis</name>
    <dbReference type="NCBI Taxonomy" id="2420890"/>
    <lineage>
        <taxon>Bacteria</taxon>
        <taxon>Pseudomonadati</taxon>
        <taxon>Pseudomonadota</taxon>
        <taxon>Gammaproteobacteria</taxon>
        <taxon>Moraxellales</taxon>
        <taxon>Moraxellaceae</taxon>
        <taxon>Acinetobacter</taxon>
    </lineage>
</organism>
<protein>
    <recommendedName>
        <fullName evidence="4">Lipoprotein</fullName>
    </recommendedName>
</protein>
<feature type="chain" id="PRO_5045069779" description="Lipoprotein" evidence="1">
    <location>
        <begin position="20"/>
        <end position="129"/>
    </location>
</feature>
<feature type="signal peptide" evidence="1">
    <location>
        <begin position="1"/>
        <end position="19"/>
    </location>
</feature>
<proteinExistence type="predicted"/>
<evidence type="ECO:0000256" key="1">
    <source>
        <dbReference type="SAM" id="SignalP"/>
    </source>
</evidence>
<dbReference type="EMBL" id="RCHC01000013">
    <property type="protein sequence ID" value="RLL20385.1"/>
    <property type="molecule type" value="Genomic_DNA"/>
</dbReference>
<name>A0ABX9TUQ2_9GAMM</name>
<dbReference type="RefSeq" id="WP_120374997.1">
    <property type="nucleotide sequence ID" value="NZ_RCHC01000013.1"/>
</dbReference>
<accession>A0ABX9TUQ2</accession>
<reference evidence="2 3" key="1">
    <citation type="submission" date="2018-09" db="EMBL/GenBank/DDBJ databases">
        <title>The draft genome of Acinetobacter sp. strains.</title>
        <authorList>
            <person name="Qin J."/>
            <person name="Feng Y."/>
            <person name="Zong Z."/>
        </authorList>
    </citation>
    <scope>NUCLEOTIDE SEQUENCE [LARGE SCALE GENOMIC DNA]</scope>
    <source>
        <strain evidence="2 3">WCHAc060005</strain>
    </source>
</reference>
<dbReference type="Proteomes" id="UP000280271">
    <property type="component" value="Unassembled WGS sequence"/>
</dbReference>
<keyword evidence="1" id="KW-0732">Signal</keyword>
<comment type="caution">
    <text evidence="2">The sequence shown here is derived from an EMBL/GenBank/DDBJ whole genome shotgun (WGS) entry which is preliminary data.</text>
</comment>
<evidence type="ECO:0008006" key="4">
    <source>
        <dbReference type="Google" id="ProtNLM"/>
    </source>
</evidence>
<dbReference type="PROSITE" id="PS51257">
    <property type="entry name" value="PROKAR_LIPOPROTEIN"/>
    <property type="match status" value="1"/>
</dbReference>
<evidence type="ECO:0000313" key="2">
    <source>
        <dbReference type="EMBL" id="RLL20385.1"/>
    </source>
</evidence>
<gene>
    <name evidence="2" type="ORF">D9K81_12070</name>
</gene>